<gene>
    <name evidence="8" type="ORF">IAB28_10805</name>
</gene>
<dbReference type="SUPFAM" id="SSF56281">
    <property type="entry name" value="Metallo-hydrolase/oxidoreductase"/>
    <property type="match status" value="1"/>
</dbReference>
<evidence type="ECO:0000256" key="3">
    <source>
        <dbReference type="ARBA" id="ARBA00022692"/>
    </source>
</evidence>
<sequence>MALWMTAGWELFLTAAFLLFFSCGLAHGGMGSGMRKAGAVVFAGFLSGLLFMELETARFQKEGTLWETAEEKIRLRGKVEVIEKREEGYRLVLREVSVENAAAAGGGTEGGFEGNLSEGNVIAAGGLTEAAVSGKTAKEAGFEGDIPAENLGTVRRVFCYTDSADGLKIGQEICAFGTGEEPAPAVNPGGFDYRLYCRGKGIGGAFYADRYEVTDETCDRMGEGLRQLRQLLSDRLQEIAPREDAGILMAVLLGDRTWLEDSVYELYRRNGISHLLAISGLHVSVIGMGIWKSFRKGGAGFWLSGGLAAGLLLLYGKMVGFGPSVVRAVCMASLSFLAKAFGRTYDLPSAMCVPCLVLLAGYPYLLTQAGFQLSFLAIAAIFYPGSVLQRLFKGRPLYSAFSVSLSVQMVTAPVILYHSFELPPYGVFLNLIVIPLMTYVAISGFAGLFGSFIWMTGGAAFLGGAHYVLRLYEGICAFAGHLPFSNVVLGRPEFWQMALYYVCLAGGTVLLERYPETGTGKGRKERGRKATGGIGVLPAMGVLIWVTGCFFLLPVRLPGFSVTFLDVGQGDGIYMEANGKTMLMDCGSSWGNEVGENCLTPFLKSRGVTRLDAVAVSHGDWDHISGIRYLLETPESGIAIGRLILPEAGTGKIYEELWVLAKQRGIEIELLEAGERLDVFGKSIRMECLYPEGEFISEDRNEESLVISVQFGRFSMLLTGDVGISGEKWLLENGKIHPATVLKAAHHGSPTSSGEDFVRTVRPALAVFSYGEGNRYGHPHKEVTERFQAVGSEICRTAEMGAIQIRTNGEKIWVKGYRKARGRFP</sequence>
<feature type="transmembrane region" description="Helical" evidence="6">
    <location>
        <begin position="467"/>
        <end position="488"/>
    </location>
</feature>
<keyword evidence="3 6" id="KW-0812">Transmembrane</keyword>
<evidence type="ECO:0000259" key="7">
    <source>
        <dbReference type="SMART" id="SM00849"/>
    </source>
</evidence>
<feature type="transmembrane region" description="Helical" evidence="6">
    <location>
        <begin position="297"/>
        <end position="315"/>
    </location>
</feature>
<feature type="transmembrane region" description="Helical" evidence="6">
    <location>
        <begin position="397"/>
        <end position="420"/>
    </location>
</feature>
<dbReference type="PANTHER" id="PTHR30619:SF1">
    <property type="entry name" value="RECOMBINATION PROTEIN 2"/>
    <property type="match status" value="1"/>
</dbReference>
<reference evidence="8" key="2">
    <citation type="journal article" date="2021" name="PeerJ">
        <title>Extensive microbial diversity within the chicken gut microbiome revealed by metagenomics and culture.</title>
        <authorList>
            <person name="Gilroy R."/>
            <person name="Ravi A."/>
            <person name="Getino M."/>
            <person name="Pursley I."/>
            <person name="Horton D.L."/>
            <person name="Alikhan N.F."/>
            <person name="Baker D."/>
            <person name="Gharbi K."/>
            <person name="Hall N."/>
            <person name="Watson M."/>
            <person name="Adriaenssens E.M."/>
            <person name="Foster-Nyarko E."/>
            <person name="Jarju S."/>
            <person name="Secka A."/>
            <person name="Antonio M."/>
            <person name="Oren A."/>
            <person name="Chaudhuri R.R."/>
            <person name="La Ragione R."/>
            <person name="Hildebrand F."/>
            <person name="Pallen M.J."/>
        </authorList>
    </citation>
    <scope>NUCLEOTIDE SEQUENCE</scope>
    <source>
        <strain evidence="8">CHK180-2868</strain>
    </source>
</reference>
<feature type="transmembrane region" description="Helical" evidence="6">
    <location>
        <begin position="532"/>
        <end position="553"/>
    </location>
</feature>
<evidence type="ECO:0000256" key="1">
    <source>
        <dbReference type="ARBA" id="ARBA00004651"/>
    </source>
</evidence>
<keyword evidence="4 6" id="KW-1133">Transmembrane helix</keyword>
<feature type="domain" description="Metallo-beta-lactamase" evidence="7">
    <location>
        <begin position="569"/>
        <end position="761"/>
    </location>
</feature>
<evidence type="ECO:0000313" key="8">
    <source>
        <dbReference type="EMBL" id="HIR06433.1"/>
    </source>
</evidence>
<evidence type="ECO:0000256" key="6">
    <source>
        <dbReference type="SAM" id="Phobius"/>
    </source>
</evidence>
<dbReference type="PANTHER" id="PTHR30619">
    <property type="entry name" value="DNA INTERNALIZATION/COMPETENCE PROTEIN COMEC/REC2"/>
    <property type="match status" value="1"/>
</dbReference>
<reference evidence="8" key="1">
    <citation type="submission" date="2020-10" db="EMBL/GenBank/DDBJ databases">
        <authorList>
            <person name="Gilroy R."/>
        </authorList>
    </citation>
    <scope>NUCLEOTIDE SEQUENCE</scope>
    <source>
        <strain evidence="8">CHK180-2868</strain>
    </source>
</reference>
<name>A0A9D1D6I9_9FIRM</name>
<keyword evidence="5 6" id="KW-0472">Membrane</keyword>
<dbReference type="CDD" id="cd07731">
    <property type="entry name" value="ComA-like_MBL-fold"/>
    <property type="match status" value="1"/>
</dbReference>
<dbReference type="InterPro" id="IPR004477">
    <property type="entry name" value="ComEC_N"/>
</dbReference>
<dbReference type="Pfam" id="PF13567">
    <property type="entry name" value="DUF4131"/>
    <property type="match status" value="1"/>
</dbReference>
<dbReference type="Gene3D" id="3.60.15.10">
    <property type="entry name" value="Ribonuclease Z/Hydroxyacylglutathione hydrolase-like"/>
    <property type="match status" value="1"/>
</dbReference>
<evidence type="ECO:0000256" key="2">
    <source>
        <dbReference type="ARBA" id="ARBA00022475"/>
    </source>
</evidence>
<feature type="transmembrane region" description="Helical" evidence="6">
    <location>
        <begin position="36"/>
        <end position="54"/>
    </location>
</feature>
<feature type="transmembrane region" description="Helical" evidence="6">
    <location>
        <begin position="272"/>
        <end position="291"/>
    </location>
</feature>
<protein>
    <submittedName>
        <fullName evidence="8">ComEC/Rec2 family competence protein</fullName>
    </submittedName>
</protein>
<evidence type="ECO:0000256" key="5">
    <source>
        <dbReference type="ARBA" id="ARBA00023136"/>
    </source>
</evidence>
<organism evidence="8 9">
    <name type="scientific">Candidatus Copromonas faecavium</name>
    <name type="common">nom. illeg.</name>
    <dbReference type="NCBI Taxonomy" id="2840740"/>
    <lineage>
        <taxon>Bacteria</taxon>
        <taxon>Bacillati</taxon>
        <taxon>Bacillota</taxon>
        <taxon>Clostridia</taxon>
        <taxon>Lachnospirales</taxon>
        <taxon>Lachnospiraceae</taxon>
        <taxon>Candidatus Copromonas (nom. illeg.)</taxon>
    </lineage>
</organism>
<dbReference type="AlphaFoldDB" id="A0A9D1D6I9"/>
<comment type="subcellular location">
    <subcellularLocation>
        <location evidence="1">Cell membrane</location>
        <topology evidence="1">Multi-pass membrane protein</topology>
    </subcellularLocation>
</comment>
<dbReference type="Pfam" id="PF03772">
    <property type="entry name" value="Competence"/>
    <property type="match status" value="1"/>
</dbReference>
<evidence type="ECO:0000256" key="4">
    <source>
        <dbReference type="ARBA" id="ARBA00022989"/>
    </source>
</evidence>
<dbReference type="InterPro" id="IPR001279">
    <property type="entry name" value="Metallo-B-lactamas"/>
</dbReference>
<evidence type="ECO:0000313" key="9">
    <source>
        <dbReference type="Proteomes" id="UP000824250"/>
    </source>
</evidence>
<feature type="transmembrane region" description="Helical" evidence="6">
    <location>
        <begin position="362"/>
        <end position="385"/>
    </location>
</feature>
<accession>A0A9D1D6I9</accession>
<proteinExistence type="predicted"/>
<comment type="caution">
    <text evidence="8">The sequence shown here is derived from an EMBL/GenBank/DDBJ whole genome shotgun (WGS) entry which is preliminary data.</text>
</comment>
<dbReference type="InterPro" id="IPR035681">
    <property type="entry name" value="ComA-like_MBL"/>
</dbReference>
<dbReference type="NCBIfam" id="TIGR00360">
    <property type="entry name" value="ComEC_N-term"/>
    <property type="match status" value="1"/>
</dbReference>
<dbReference type="Pfam" id="PF00753">
    <property type="entry name" value="Lactamase_B"/>
    <property type="match status" value="1"/>
</dbReference>
<feature type="transmembrane region" description="Helical" evidence="6">
    <location>
        <begin position="494"/>
        <end position="511"/>
    </location>
</feature>
<dbReference type="InterPro" id="IPR025405">
    <property type="entry name" value="DUF4131"/>
</dbReference>
<keyword evidence="2" id="KW-1003">Cell membrane</keyword>
<dbReference type="InterPro" id="IPR036866">
    <property type="entry name" value="RibonucZ/Hydroxyglut_hydro"/>
</dbReference>
<dbReference type="InterPro" id="IPR052159">
    <property type="entry name" value="Competence_DNA_uptake"/>
</dbReference>
<dbReference type="EMBL" id="DVGC01000061">
    <property type="protein sequence ID" value="HIR06433.1"/>
    <property type="molecule type" value="Genomic_DNA"/>
</dbReference>
<dbReference type="SMART" id="SM00849">
    <property type="entry name" value="Lactamase_B"/>
    <property type="match status" value="1"/>
</dbReference>
<dbReference type="Proteomes" id="UP000824250">
    <property type="component" value="Unassembled WGS sequence"/>
</dbReference>
<feature type="transmembrane region" description="Helical" evidence="6">
    <location>
        <begin position="432"/>
        <end position="455"/>
    </location>
</feature>
<dbReference type="GO" id="GO:0005886">
    <property type="term" value="C:plasma membrane"/>
    <property type="evidence" value="ECO:0007669"/>
    <property type="project" value="UniProtKB-SubCell"/>
</dbReference>